<feature type="domain" description="Peptidase M11 gametolysin" evidence="2">
    <location>
        <begin position="209"/>
        <end position="503"/>
    </location>
</feature>
<evidence type="ECO:0000313" key="4">
    <source>
        <dbReference type="Proteomes" id="UP000650467"/>
    </source>
</evidence>
<dbReference type="SUPFAM" id="SSF55486">
    <property type="entry name" value="Metalloproteases ('zincins'), catalytic domain"/>
    <property type="match status" value="1"/>
</dbReference>
<feature type="compositionally biased region" description="Pro residues" evidence="1">
    <location>
        <begin position="122"/>
        <end position="144"/>
    </location>
</feature>
<feature type="compositionally biased region" description="Polar residues" evidence="1">
    <location>
        <begin position="576"/>
        <end position="585"/>
    </location>
</feature>
<dbReference type="AlphaFoldDB" id="A0A835SYV8"/>
<dbReference type="PRINTS" id="PR01217">
    <property type="entry name" value="PRICHEXTENSN"/>
</dbReference>
<sequence length="808" mass="84150">MRIDDSEAARRQRPPPPEPGTEATSPPPPVRRREKAIPPSPPPEVSPPPPHVPPKPPRSFRSKSPPPTQSPSPPPSAPPSVPPPKPRSSRAKSPPPVQPPSPPPSPPPSSPPPKPRGAFTRPRPPPASSPPPSSPPPSPPPKKSPPTSTRTRPFPPPPRSPHPSPPPSPPPPPPPPTSPPPPPGVIQARGDQVATDPAPVWPVRGNAKRLTSLVMVINLCGQAPKGVDPQFMRQRWYKSFATPQTAKDGTMDSLVTQCSFGKWAFNDFENLVVPVVVNLPCSGRGSLGDWSASTCRDVDRQGWAEAAMRYLTDNTDIDVKAYTHKLMIFPTQTANCNPNLAALAMQNCAWTGNCYIWSFGETSPRSLLHEVGHNMGLFHSWVWPVHDPSIDQYGDIAALMGMGPTPVCWNAPQGQALGINSPIAQLNAASLPAGSWQTIRLPPSFVTDSNFVSIAVSWMADPVLRRGYLYLSYKLARLAEAGLPKELDAHVHIHSYTGDLTLAARNYSMLVGNISAGEQWPPADQAAATAAFPWRLLVLARSTPRDTSSVDAMTATVQICRFTNSPSECGTAPAPLQSSGASTRSAAVGDGAGDITATTASGDGGGAVMSAVIDTSAAGEAVAVQAVSATTTASAAASGLEQLSALSDLASSLQAGVCGDGVCGTGESMLSCPSDCCGADADTAARCGDGRCDAWAGENCVTCPSDCARVRPAGSSDILPFPIDASGHFQFLSHDMPPSSGLVWWCCGGGELGDGCGEPACAAPPHASGSNGGSGSNRAGMCRATCAAPLASRRHLLRTLLRGAAAMA</sequence>
<feature type="compositionally biased region" description="Pro residues" evidence="1">
    <location>
        <begin position="64"/>
        <end position="86"/>
    </location>
</feature>
<dbReference type="InterPro" id="IPR008752">
    <property type="entry name" value="Peptidase_M11"/>
</dbReference>
<organism evidence="3 4">
    <name type="scientific">Chlamydomonas incerta</name>
    <dbReference type="NCBI Taxonomy" id="51695"/>
    <lineage>
        <taxon>Eukaryota</taxon>
        <taxon>Viridiplantae</taxon>
        <taxon>Chlorophyta</taxon>
        <taxon>core chlorophytes</taxon>
        <taxon>Chlorophyceae</taxon>
        <taxon>CS clade</taxon>
        <taxon>Chlamydomonadales</taxon>
        <taxon>Chlamydomonadaceae</taxon>
        <taxon>Chlamydomonas</taxon>
    </lineage>
</organism>
<dbReference type="Proteomes" id="UP000650467">
    <property type="component" value="Unassembled WGS sequence"/>
</dbReference>
<feature type="region of interest" description="Disordered" evidence="1">
    <location>
        <begin position="568"/>
        <end position="588"/>
    </location>
</feature>
<feature type="compositionally biased region" description="Pro residues" evidence="1">
    <location>
        <begin position="14"/>
        <end position="29"/>
    </location>
</feature>
<comment type="caution">
    <text evidence="3">The sequence shown here is derived from an EMBL/GenBank/DDBJ whole genome shotgun (WGS) entry which is preliminary data.</text>
</comment>
<evidence type="ECO:0000313" key="3">
    <source>
        <dbReference type="EMBL" id="KAG2428975.1"/>
    </source>
</evidence>
<dbReference type="EMBL" id="JAEHOC010000032">
    <property type="protein sequence ID" value="KAG2428975.1"/>
    <property type="molecule type" value="Genomic_DNA"/>
</dbReference>
<accession>A0A835SYV8</accession>
<feature type="compositionally biased region" description="Pro residues" evidence="1">
    <location>
        <begin position="93"/>
        <end position="115"/>
    </location>
</feature>
<dbReference type="OrthoDB" id="538190at2759"/>
<protein>
    <recommendedName>
        <fullName evidence="2">Peptidase M11 gametolysin domain-containing protein</fullName>
    </recommendedName>
</protein>
<gene>
    <name evidence="3" type="ORF">HXX76_011219</name>
</gene>
<reference evidence="3" key="1">
    <citation type="journal article" date="2020" name="bioRxiv">
        <title>Comparative genomics of Chlamydomonas.</title>
        <authorList>
            <person name="Craig R.J."/>
            <person name="Hasan A.R."/>
            <person name="Ness R.W."/>
            <person name="Keightley P.D."/>
        </authorList>
    </citation>
    <scope>NUCLEOTIDE SEQUENCE</scope>
    <source>
        <strain evidence="3">SAG 7.73</strain>
    </source>
</reference>
<feature type="compositionally biased region" description="Basic and acidic residues" evidence="1">
    <location>
        <begin position="1"/>
        <end position="10"/>
    </location>
</feature>
<evidence type="ECO:0000256" key="1">
    <source>
        <dbReference type="SAM" id="MobiDB-lite"/>
    </source>
</evidence>
<dbReference type="Pfam" id="PF05548">
    <property type="entry name" value="Peptidase_M11"/>
    <property type="match status" value="1"/>
</dbReference>
<feature type="compositionally biased region" description="Pro residues" evidence="1">
    <location>
        <begin position="153"/>
        <end position="184"/>
    </location>
</feature>
<feature type="region of interest" description="Disordered" evidence="1">
    <location>
        <begin position="1"/>
        <end position="201"/>
    </location>
</feature>
<evidence type="ECO:0000259" key="2">
    <source>
        <dbReference type="Pfam" id="PF05548"/>
    </source>
</evidence>
<proteinExistence type="predicted"/>
<keyword evidence="4" id="KW-1185">Reference proteome</keyword>
<feature type="compositionally biased region" description="Pro residues" evidence="1">
    <location>
        <begin position="38"/>
        <end position="57"/>
    </location>
</feature>
<name>A0A835SYV8_CHLIN</name>